<accession>A0A9D5C527</accession>
<dbReference type="Proteomes" id="UP001085076">
    <property type="component" value="Miscellaneous, Linkage group lg08"/>
</dbReference>
<dbReference type="AlphaFoldDB" id="A0A9D5C527"/>
<reference evidence="1" key="2">
    <citation type="journal article" date="2022" name="Hortic Res">
        <title>The genome of Dioscorea zingiberensis sheds light on the biosynthesis, origin and evolution of the medicinally important diosgenin saponins.</title>
        <authorList>
            <person name="Li Y."/>
            <person name="Tan C."/>
            <person name="Li Z."/>
            <person name="Guo J."/>
            <person name="Li S."/>
            <person name="Chen X."/>
            <person name="Wang C."/>
            <person name="Dai X."/>
            <person name="Yang H."/>
            <person name="Song W."/>
            <person name="Hou L."/>
            <person name="Xu J."/>
            <person name="Tong Z."/>
            <person name="Xu A."/>
            <person name="Yuan X."/>
            <person name="Wang W."/>
            <person name="Yang Q."/>
            <person name="Chen L."/>
            <person name="Sun Z."/>
            <person name="Wang K."/>
            <person name="Pan B."/>
            <person name="Chen J."/>
            <person name="Bao Y."/>
            <person name="Liu F."/>
            <person name="Qi X."/>
            <person name="Gang D.R."/>
            <person name="Wen J."/>
            <person name="Li J."/>
        </authorList>
    </citation>
    <scope>NUCLEOTIDE SEQUENCE</scope>
    <source>
        <strain evidence="1">Dzin_1.0</strain>
    </source>
</reference>
<evidence type="ECO:0000313" key="1">
    <source>
        <dbReference type="EMBL" id="KAJ0966430.1"/>
    </source>
</evidence>
<reference evidence="1" key="1">
    <citation type="submission" date="2021-03" db="EMBL/GenBank/DDBJ databases">
        <authorList>
            <person name="Li Z."/>
            <person name="Yang C."/>
        </authorList>
    </citation>
    <scope>NUCLEOTIDE SEQUENCE</scope>
    <source>
        <strain evidence="1">Dzin_1.0</strain>
        <tissue evidence="1">Leaf</tissue>
    </source>
</reference>
<protein>
    <submittedName>
        <fullName evidence="1">Uncharacterized protein</fullName>
    </submittedName>
</protein>
<sequence>MSIPPNLGVYRSTELVLCSIQESGKGEETSSIIRGGNSNHLLEKNELEQPVARVLEPDVLTTEALEPNFKYAPTNTTANITSTWEDEAHAIEMLEYSNHHHHQQQQQQQNDDALVGLPELNGRLEEFMNPEWLKQMEQQDLFDWTSIPFDGFLDANDDPHLFPPS</sequence>
<comment type="caution">
    <text evidence="1">The sequence shown here is derived from an EMBL/GenBank/DDBJ whole genome shotgun (WGS) entry which is preliminary data.</text>
</comment>
<keyword evidence="2" id="KW-1185">Reference proteome</keyword>
<proteinExistence type="predicted"/>
<name>A0A9D5C527_9LILI</name>
<organism evidence="1 2">
    <name type="scientific">Dioscorea zingiberensis</name>
    <dbReference type="NCBI Taxonomy" id="325984"/>
    <lineage>
        <taxon>Eukaryota</taxon>
        <taxon>Viridiplantae</taxon>
        <taxon>Streptophyta</taxon>
        <taxon>Embryophyta</taxon>
        <taxon>Tracheophyta</taxon>
        <taxon>Spermatophyta</taxon>
        <taxon>Magnoliopsida</taxon>
        <taxon>Liliopsida</taxon>
        <taxon>Dioscoreales</taxon>
        <taxon>Dioscoreaceae</taxon>
        <taxon>Dioscorea</taxon>
    </lineage>
</organism>
<evidence type="ECO:0000313" key="2">
    <source>
        <dbReference type="Proteomes" id="UP001085076"/>
    </source>
</evidence>
<gene>
    <name evidence="1" type="ORF">J5N97_027568</name>
</gene>
<dbReference type="EMBL" id="JAGGNH010000008">
    <property type="protein sequence ID" value="KAJ0966430.1"/>
    <property type="molecule type" value="Genomic_DNA"/>
</dbReference>